<organism evidence="1 2">
    <name type="scientific">Marinobacterium nitratireducens</name>
    <dbReference type="NCBI Taxonomy" id="518897"/>
    <lineage>
        <taxon>Bacteria</taxon>
        <taxon>Pseudomonadati</taxon>
        <taxon>Pseudomonadota</taxon>
        <taxon>Gammaproteobacteria</taxon>
        <taxon>Oceanospirillales</taxon>
        <taxon>Oceanospirillaceae</taxon>
        <taxon>Marinobacterium</taxon>
    </lineage>
</organism>
<dbReference type="PANTHER" id="PTHR42830">
    <property type="entry name" value="OSMOTICALLY INDUCIBLE FAMILY PROTEIN"/>
    <property type="match status" value="1"/>
</dbReference>
<dbReference type="PANTHER" id="PTHR42830:SF2">
    <property type="entry name" value="OSMC_OHR FAMILY PROTEIN"/>
    <property type="match status" value="1"/>
</dbReference>
<comment type="caution">
    <text evidence="1">The sequence shown here is derived from an EMBL/GenBank/DDBJ whole genome shotgun (WGS) entry which is preliminary data.</text>
</comment>
<dbReference type="InterPro" id="IPR003718">
    <property type="entry name" value="OsmC/Ohr_fam"/>
</dbReference>
<accession>A0A918DSJ2</accession>
<dbReference type="InterPro" id="IPR015946">
    <property type="entry name" value="KH_dom-like_a/b"/>
</dbReference>
<dbReference type="Pfam" id="PF02566">
    <property type="entry name" value="OsmC"/>
    <property type="match status" value="1"/>
</dbReference>
<dbReference type="AlphaFoldDB" id="A0A918DSJ2"/>
<proteinExistence type="predicted"/>
<keyword evidence="2" id="KW-1185">Reference proteome</keyword>
<gene>
    <name evidence="1" type="ORF">GCM10011348_21500</name>
</gene>
<dbReference type="InterPro" id="IPR052707">
    <property type="entry name" value="OsmC_Ohr_Peroxiredoxin"/>
</dbReference>
<name>A0A918DSJ2_9GAMM</name>
<dbReference type="SUPFAM" id="SSF82784">
    <property type="entry name" value="OsmC-like"/>
    <property type="match status" value="1"/>
</dbReference>
<dbReference type="RefSeq" id="WP_188860603.1">
    <property type="nucleotide sequence ID" value="NZ_BMLT01000005.1"/>
</dbReference>
<sequence>MSVHEAEINWCRQPHTSDSRTYSRNHVVTLSGNQKVDVSASVDFKGDSHCADPEQMLVSAVSSCHMLFFLAIAEFQGFCVESYQDNPQGFLEKSSKGGMEVTRVILTPKIVFGGDKIPDQAAISKIHDSAHKNCFIRNSITATVEINHS</sequence>
<evidence type="ECO:0000313" key="1">
    <source>
        <dbReference type="EMBL" id="GGO81761.1"/>
    </source>
</evidence>
<dbReference type="EMBL" id="BMLT01000005">
    <property type="protein sequence ID" value="GGO81761.1"/>
    <property type="molecule type" value="Genomic_DNA"/>
</dbReference>
<evidence type="ECO:0000313" key="2">
    <source>
        <dbReference type="Proteomes" id="UP000599578"/>
    </source>
</evidence>
<protein>
    <submittedName>
        <fullName evidence="1">Redox protein</fullName>
    </submittedName>
</protein>
<dbReference type="Gene3D" id="3.30.300.20">
    <property type="match status" value="1"/>
</dbReference>
<reference evidence="1 2" key="1">
    <citation type="journal article" date="2014" name="Int. J. Syst. Evol. Microbiol.">
        <title>Complete genome sequence of Corynebacterium casei LMG S-19264T (=DSM 44701T), isolated from a smear-ripened cheese.</title>
        <authorList>
            <consortium name="US DOE Joint Genome Institute (JGI-PGF)"/>
            <person name="Walter F."/>
            <person name="Albersmeier A."/>
            <person name="Kalinowski J."/>
            <person name="Ruckert C."/>
        </authorList>
    </citation>
    <scope>NUCLEOTIDE SEQUENCE [LARGE SCALE GENOMIC DNA]</scope>
    <source>
        <strain evidence="1 2">CGMCC 1.7286</strain>
    </source>
</reference>
<dbReference type="InterPro" id="IPR036102">
    <property type="entry name" value="OsmC/Ohrsf"/>
</dbReference>
<dbReference type="Proteomes" id="UP000599578">
    <property type="component" value="Unassembled WGS sequence"/>
</dbReference>